<dbReference type="Proteomes" id="UP000596381">
    <property type="component" value="Segment"/>
</dbReference>
<protein>
    <submittedName>
        <fullName evidence="1">Uncharacterized protein</fullName>
    </submittedName>
</protein>
<reference evidence="1 2" key="1">
    <citation type="submission" date="2020-12" db="EMBL/GenBank/DDBJ databases">
        <title>Genomic characterization of four novel bacteriophages infecting Klebsiella pneumoniae.</title>
        <authorList>
            <person name="Estrada Bonilla B."/>
            <person name="Costa A.R."/>
            <person name="van Rossum T."/>
            <person name="Hagedoorn S."/>
            <person name="Wallinga H."/>
            <person name="Xiao M."/>
            <person name="Song W."/>
            <person name="Haas P.-J."/>
            <person name="Nobrega F.L."/>
            <person name="Brouns S.J.J."/>
        </authorList>
    </citation>
    <scope>NUCLEOTIDE SEQUENCE [LARGE SCALE GENOMIC DNA]</scope>
</reference>
<accession>A0A7U0GBQ6</accession>
<name>A0A7U0GBQ6_9CAUD</name>
<proteinExistence type="predicted"/>
<organism evidence="1 2">
    <name type="scientific">Klebsiella phage vB_KpM_FBKp24</name>
    <dbReference type="NCBI Taxonomy" id="2801834"/>
    <lineage>
        <taxon>Viruses</taxon>
        <taxon>Duplodnaviria</taxon>
        <taxon>Heunggongvirae</taxon>
        <taxon>Uroviricota</taxon>
        <taxon>Caudoviricetes</taxon>
        <taxon>Chimalliviridae</taxon>
        <taxon>Maaswegvirus</taxon>
        <taxon>Maaswegvirus Kp24</taxon>
    </lineage>
</organism>
<evidence type="ECO:0000313" key="1">
    <source>
        <dbReference type="EMBL" id="QQV92299.1"/>
    </source>
</evidence>
<dbReference type="EMBL" id="MW394391">
    <property type="protein sequence ID" value="QQV92299.1"/>
    <property type="molecule type" value="Genomic_DNA"/>
</dbReference>
<sequence>MTTCVLETVVYVHNAVHAGLVSTEFNDAVELVQNVKVHREKSLDPCFEFNEDEKRAVTRLFDILEREICFYAYGGEIGLWRSIVIENDSIGKVKLELRVRPK</sequence>
<gene>
    <name evidence="1" type="ORF">vBKpMFBKp24_248</name>
</gene>
<evidence type="ECO:0000313" key="2">
    <source>
        <dbReference type="Proteomes" id="UP000596381"/>
    </source>
</evidence>
<keyword evidence="2" id="KW-1185">Reference proteome</keyword>